<name>A0A1I7UCS3_9PELO</name>
<keyword evidence="1" id="KW-1185">Reference proteome</keyword>
<dbReference type="WBParaSite" id="Csp11.Scaffold629.g8028.t1">
    <property type="protein sequence ID" value="Csp11.Scaffold629.g8028.t1"/>
    <property type="gene ID" value="Csp11.Scaffold629.g8028"/>
</dbReference>
<dbReference type="Proteomes" id="UP000095282">
    <property type="component" value="Unplaced"/>
</dbReference>
<dbReference type="AlphaFoldDB" id="A0A1I7UCS3"/>
<reference evidence="2" key="1">
    <citation type="submission" date="2016-11" db="UniProtKB">
        <authorList>
            <consortium name="WormBaseParasite"/>
        </authorList>
    </citation>
    <scope>IDENTIFICATION</scope>
</reference>
<sequence length="74" mass="8147">MICHVDSHYKRTSVPKILHSCQRSPACQADCHQPSSSINNAVVSSASEVYSACQSDRIVARWSVPAQSNSPFRE</sequence>
<organism evidence="1 2">
    <name type="scientific">Caenorhabditis tropicalis</name>
    <dbReference type="NCBI Taxonomy" id="1561998"/>
    <lineage>
        <taxon>Eukaryota</taxon>
        <taxon>Metazoa</taxon>
        <taxon>Ecdysozoa</taxon>
        <taxon>Nematoda</taxon>
        <taxon>Chromadorea</taxon>
        <taxon>Rhabditida</taxon>
        <taxon>Rhabditina</taxon>
        <taxon>Rhabditomorpha</taxon>
        <taxon>Rhabditoidea</taxon>
        <taxon>Rhabditidae</taxon>
        <taxon>Peloderinae</taxon>
        <taxon>Caenorhabditis</taxon>
    </lineage>
</organism>
<protein>
    <submittedName>
        <fullName evidence="2">Uncharacterized protein</fullName>
    </submittedName>
</protein>
<evidence type="ECO:0000313" key="1">
    <source>
        <dbReference type="Proteomes" id="UP000095282"/>
    </source>
</evidence>
<evidence type="ECO:0000313" key="2">
    <source>
        <dbReference type="WBParaSite" id="Csp11.Scaffold629.g8028.t1"/>
    </source>
</evidence>
<proteinExistence type="predicted"/>
<accession>A0A1I7UCS3</accession>